<keyword evidence="5" id="KW-1185">Reference proteome</keyword>
<dbReference type="Proteomes" id="UP000700908">
    <property type="component" value="Unassembled WGS sequence"/>
</dbReference>
<sequence>MEKKKVILDCDPGHDDAFAIMLVAQHLDVLGITTIGGNCSLENVTRNAIHVLEAIGKADAIGVYPGHSCPMVAPLVTAPNFHGETGLDGPIFPEATHVASTMHGVDFIVDTVMNTDDVTLIATGPLTNIAAAINREPQVAERVKEICIMGGSVTFGNWTPAAEFNIYVDPEAASRVFNSGAHIKMTGINVTRQCCIGLEHVEQFRKIGTHAAVLAAELTDFFIEQDIKAGEPPIACMHDACAAAWIIEPSLIVSAPMHIDVELHGSLTRGMTVCDYRHLRGVDPKVEIERQAQMSLRGSAANADGALELDFKRFMDLLYSTLAAYN</sequence>
<dbReference type="Gene3D" id="3.90.245.10">
    <property type="entry name" value="Ribonucleoside hydrolase-like"/>
    <property type="match status" value="1"/>
</dbReference>
<keyword evidence="2" id="KW-0326">Glycosidase</keyword>
<comment type="caution">
    <text evidence="4">The sequence shown here is derived from an EMBL/GenBank/DDBJ whole genome shotgun (WGS) entry which is preliminary data.</text>
</comment>
<reference evidence="4 5" key="1">
    <citation type="submission" date="2021-08" db="EMBL/GenBank/DDBJ databases">
        <title>Collinsella faecalis sp. nov. isolated from swine faeces.</title>
        <authorList>
            <person name="Oh B.S."/>
            <person name="Lee J.H."/>
        </authorList>
    </citation>
    <scope>NUCLEOTIDE SEQUENCE [LARGE SCALE GENOMIC DNA]</scope>
    <source>
        <strain evidence="4 5">AGMB00827</strain>
    </source>
</reference>
<evidence type="ECO:0000259" key="3">
    <source>
        <dbReference type="Pfam" id="PF01156"/>
    </source>
</evidence>
<dbReference type="InterPro" id="IPR036452">
    <property type="entry name" value="Ribo_hydro-like"/>
</dbReference>
<name>A0ABS7MI51_9ACTN</name>
<dbReference type="RefSeq" id="WP_222198766.1">
    <property type="nucleotide sequence ID" value="NZ_JAIMFO010000004.1"/>
</dbReference>
<organism evidence="4 5">
    <name type="scientific">Collinsella ureilytica</name>
    <dbReference type="NCBI Taxonomy" id="2869515"/>
    <lineage>
        <taxon>Bacteria</taxon>
        <taxon>Bacillati</taxon>
        <taxon>Actinomycetota</taxon>
        <taxon>Coriobacteriia</taxon>
        <taxon>Coriobacteriales</taxon>
        <taxon>Coriobacteriaceae</taxon>
        <taxon>Collinsella</taxon>
    </lineage>
</organism>
<accession>A0ABS7MI51</accession>
<dbReference type="GO" id="GO:0016787">
    <property type="term" value="F:hydrolase activity"/>
    <property type="evidence" value="ECO:0007669"/>
    <property type="project" value="UniProtKB-KW"/>
</dbReference>
<dbReference type="PANTHER" id="PTHR12304">
    <property type="entry name" value="INOSINE-URIDINE PREFERRING NUCLEOSIDE HYDROLASE"/>
    <property type="match status" value="1"/>
</dbReference>
<dbReference type="SUPFAM" id="SSF53590">
    <property type="entry name" value="Nucleoside hydrolase"/>
    <property type="match status" value="1"/>
</dbReference>
<evidence type="ECO:0000313" key="4">
    <source>
        <dbReference type="EMBL" id="MBY4797051.1"/>
    </source>
</evidence>
<keyword evidence="1 4" id="KW-0378">Hydrolase</keyword>
<dbReference type="InterPro" id="IPR001910">
    <property type="entry name" value="Inosine/uridine_hydrolase_dom"/>
</dbReference>
<feature type="domain" description="Inosine/uridine-preferring nucleoside hydrolase" evidence="3">
    <location>
        <begin position="6"/>
        <end position="297"/>
    </location>
</feature>
<evidence type="ECO:0000256" key="1">
    <source>
        <dbReference type="ARBA" id="ARBA00022801"/>
    </source>
</evidence>
<dbReference type="InterPro" id="IPR023186">
    <property type="entry name" value="IUNH"/>
</dbReference>
<evidence type="ECO:0000256" key="2">
    <source>
        <dbReference type="ARBA" id="ARBA00023295"/>
    </source>
</evidence>
<proteinExistence type="predicted"/>
<dbReference type="CDD" id="cd02651">
    <property type="entry name" value="nuc_hydro_IU_UC_XIUA"/>
    <property type="match status" value="1"/>
</dbReference>
<dbReference type="EMBL" id="JAIMFO010000004">
    <property type="protein sequence ID" value="MBY4797051.1"/>
    <property type="molecule type" value="Genomic_DNA"/>
</dbReference>
<evidence type="ECO:0000313" key="5">
    <source>
        <dbReference type="Proteomes" id="UP000700908"/>
    </source>
</evidence>
<dbReference type="Pfam" id="PF01156">
    <property type="entry name" value="IU_nuc_hydro"/>
    <property type="match status" value="1"/>
</dbReference>
<gene>
    <name evidence="4" type="ORF">K6V98_01565</name>
</gene>
<protein>
    <submittedName>
        <fullName evidence="4">Nucleoside hydrolase</fullName>
    </submittedName>
</protein>
<dbReference type="PANTHER" id="PTHR12304:SF4">
    <property type="entry name" value="URIDINE NUCLEOSIDASE"/>
    <property type="match status" value="1"/>
</dbReference>